<keyword evidence="2" id="KW-1185">Reference proteome</keyword>
<organism evidence="1 2">
    <name type="scientific">Elysia crispata</name>
    <name type="common">lettuce slug</name>
    <dbReference type="NCBI Taxonomy" id="231223"/>
    <lineage>
        <taxon>Eukaryota</taxon>
        <taxon>Metazoa</taxon>
        <taxon>Spiralia</taxon>
        <taxon>Lophotrochozoa</taxon>
        <taxon>Mollusca</taxon>
        <taxon>Gastropoda</taxon>
        <taxon>Heterobranchia</taxon>
        <taxon>Euthyneura</taxon>
        <taxon>Panpulmonata</taxon>
        <taxon>Sacoglossa</taxon>
        <taxon>Placobranchoidea</taxon>
        <taxon>Plakobranchidae</taxon>
        <taxon>Elysia</taxon>
    </lineage>
</organism>
<accession>A0AAE0YE20</accession>
<dbReference type="EMBL" id="JAWDGP010006364">
    <property type="protein sequence ID" value="KAK3742333.1"/>
    <property type="molecule type" value="Genomic_DNA"/>
</dbReference>
<gene>
    <name evidence="1" type="ORF">RRG08_028245</name>
</gene>
<comment type="caution">
    <text evidence="1">The sequence shown here is derived from an EMBL/GenBank/DDBJ whole genome shotgun (WGS) entry which is preliminary data.</text>
</comment>
<dbReference type="Proteomes" id="UP001283361">
    <property type="component" value="Unassembled WGS sequence"/>
</dbReference>
<reference evidence="1" key="1">
    <citation type="journal article" date="2023" name="G3 (Bethesda)">
        <title>A reference genome for the long-term kleptoplast-retaining sea slug Elysia crispata morphotype clarki.</title>
        <authorList>
            <person name="Eastman K.E."/>
            <person name="Pendleton A.L."/>
            <person name="Shaikh M.A."/>
            <person name="Suttiyut T."/>
            <person name="Ogas R."/>
            <person name="Tomko P."/>
            <person name="Gavelis G."/>
            <person name="Widhalm J.R."/>
            <person name="Wisecaver J.H."/>
        </authorList>
    </citation>
    <scope>NUCLEOTIDE SEQUENCE</scope>
    <source>
        <strain evidence="1">ECLA1</strain>
    </source>
</reference>
<protein>
    <submittedName>
        <fullName evidence="1">Uncharacterized protein</fullName>
    </submittedName>
</protein>
<name>A0AAE0YE20_9GAST</name>
<sequence length="84" mass="9594">MPLTWQLFSRQLKRTHNSHSQGKMKMTAWQILLLQLYKQTMLGSPLVDSTKLCAASLTRVSMFLQYLKPSLKTTSRAQVPEAAK</sequence>
<proteinExistence type="predicted"/>
<evidence type="ECO:0000313" key="1">
    <source>
        <dbReference type="EMBL" id="KAK3742333.1"/>
    </source>
</evidence>
<evidence type="ECO:0000313" key="2">
    <source>
        <dbReference type="Proteomes" id="UP001283361"/>
    </source>
</evidence>
<dbReference type="AlphaFoldDB" id="A0AAE0YE20"/>